<feature type="region of interest" description="Disordered" evidence="1">
    <location>
        <begin position="63"/>
        <end position="127"/>
    </location>
</feature>
<evidence type="ECO:0000256" key="1">
    <source>
        <dbReference type="SAM" id="MobiDB-lite"/>
    </source>
</evidence>
<evidence type="ECO:0000313" key="2">
    <source>
        <dbReference type="EMBL" id="MFD1002430.1"/>
    </source>
</evidence>
<feature type="compositionally biased region" description="Basic and acidic residues" evidence="1">
    <location>
        <begin position="111"/>
        <end position="120"/>
    </location>
</feature>
<evidence type="ECO:0000313" key="3">
    <source>
        <dbReference type="Proteomes" id="UP001597112"/>
    </source>
</evidence>
<dbReference type="EMBL" id="JBHTKA010000008">
    <property type="protein sequence ID" value="MFD1002430.1"/>
    <property type="molecule type" value="Genomic_DNA"/>
</dbReference>
<comment type="caution">
    <text evidence="2">The sequence shown here is derived from an EMBL/GenBank/DDBJ whole genome shotgun (WGS) entry which is preliminary data.</text>
</comment>
<accession>A0ABW3K822</accession>
<gene>
    <name evidence="2" type="ORF">ACFQ21_24110</name>
</gene>
<organism evidence="2 3">
    <name type="scientific">Ohtaekwangia kribbensis</name>
    <dbReference type="NCBI Taxonomy" id="688913"/>
    <lineage>
        <taxon>Bacteria</taxon>
        <taxon>Pseudomonadati</taxon>
        <taxon>Bacteroidota</taxon>
        <taxon>Cytophagia</taxon>
        <taxon>Cytophagales</taxon>
        <taxon>Fulvivirgaceae</taxon>
        <taxon>Ohtaekwangia</taxon>
    </lineage>
</organism>
<keyword evidence="3" id="KW-1185">Reference proteome</keyword>
<name>A0ABW3K822_9BACT</name>
<reference evidence="3" key="1">
    <citation type="journal article" date="2019" name="Int. J. Syst. Evol. Microbiol.">
        <title>The Global Catalogue of Microorganisms (GCM) 10K type strain sequencing project: providing services to taxonomists for standard genome sequencing and annotation.</title>
        <authorList>
            <consortium name="The Broad Institute Genomics Platform"/>
            <consortium name="The Broad Institute Genome Sequencing Center for Infectious Disease"/>
            <person name="Wu L."/>
            <person name="Ma J."/>
        </authorList>
    </citation>
    <scope>NUCLEOTIDE SEQUENCE [LARGE SCALE GENOMIC DNA]</scope>
    <source>
        <strain evidence="3">CCUG 58938</strain>
    </source>
</reference>
<dbReference type="Proteomes" id="UP001597112">
    <property type="component" value="Unassembled WGS sequence"/>
</dbReference>
<sequence length="127" mass="13975">MAASKKKVIKSLENLSEDLKELVQDQYPNGYESSITRITNAKKEPIFVFPLETEDATYLVKVPVTKNSEGEYDLDSTPNKDEFDNTGSDDDFESSGGDDYGSSGGDDYDDEGGKSGREASYDPDFDS</sequence>
<proteinExistence type="predicted"/>
<dbReference type="RefSeq" id="WP_377583522.1">
    <property type="nucleotide sequence ID" value="NZ_JBHTKA010000008.1"/>
</dbReference>
<protein>
    <submittedName>
        <fullName evidence="2">Uncharacterized protein</fullName>
    </submittedName>
</protein>